<comment type="similarity">
    <text evidence="7">Belongs to the FtsB family.</text>
</comment>
<keyword evidence="7" id="KW-0997">Cell inner membrane</keyword>
<keyword evidence="5 7" id="KW-0472">Membrane</keyword>
<accession>A0A9E4KDT0</accession>
<dbReference type="InterPro" id="IPR023081">
    <property type="entry name" value="Cell_div_FtsB"/>
</dbReference>
<evidence type="ECO:0000256" key="2">
    <source>
        <dbReference type="ARBA" id="ARBA00022618"/>
    </source>
</evidence>
<comment type="caution">
    <text evidence="8">The sequence shown here is derived from an EMBL/GenBank/DDBJ whole genome shotgun (WGS) entry which is preliminary data.</text>
</comment>
<evidence type="ECO:0000313" key="9">
    <source>
        <dbReference type="Proteomes" id="UP000886667"/>
    </source>
</evidence>
<organism evidence="8 9">
    <name type="scientific">Candidatus Thiodiazotropha taylori</name>
    <dbReference type="NCBI Taxonomy" id="2792791"/>
    <lineage>
        <taxon>Bacteria</taxon>
        <taxon>Pseudomonadati</taxon>
        <taxon>Pseudomonadota</taxon>
        <taxon>Gammaproteobacteria</taxon>
        <taxon>Chromatiales</taxon>
        <taxon>Sedimenticolaceae</taxon>
        <taxon>Candidatus Thiodiazotropha</taxon>
    </lineage>
</organism>
<evidence type="ECO:0000256" key="3">
    <source>
        <dbReference type="ARBA" id="ARBA00022692"/>
    </source>
</evidence>
<evidence type="ECO:0000256" key="6">
    <source>
        <dbReference type="ARBA" id="ARBA00023306"/>
    </source>
</evidence>
<keyword evidence="1 7" id="KW-1003">Cell membrane</keyword>
<evidence type="ECO:0000256" key="7">
    <source>
        <dbReference type="HAMAP-Rule" id="MF_00599"/>
    </source>
</evidence>
<proteinExistence type="inferred from homology"/>
<keyword evidence="6 7" id="KW-0131">Cell cycle</keyword>
<dbReference type="GO" id="GO:0043093">
    <property type="term" value="P:FtsZ-dependent cytokinesis"/>
    <property type="evidence" value="ECO:0007669"/>
    <property type="project" value="UniProtKB-UniRule"/>
</dbReference>
<feature type="coiled-coil region" evidence="7">
    <location>
        <begin position="22"/>
        <end position="56"/>
    </location>
</feature>
<dbReference type="Gene3D" id="1.20.5.340">
    <property type="match status" value="1"/>
</dbReference>
<dbReference type="PANTHER" id="PTHR37485:SF1">
    <property type="entry name" value="CELL DIVISION PROTEIN FTSB"/>
    <property type="match status" value="1"/>
</dbReference>
<dbReference type="NCBIfam" id="NF002058">
    <property type="entry name" value="PRK00888.1"/>
    <property type="match status" value="1"/>
</dbReference>
<reference evidence="8" key="1">
    <citation type="journal article" date="2021" name="Proc. Natl. Acad. Sci. U.S.A.">
        <title>Global biogeography of chemosynthetic symbionts reveals both localized and globally distributed symbiont groups. .</title>
        <authorList>
            <person name="Osvatic J.T."/>
            <person name="Wilkins L.G.E."/>
            <person name="Leibrecht L."/>
            <person name="Leray M."/>
            <person name="Zauner S."/>
            <person name="Polzin J."/>
            <person name="Camacho Y."/>
            <person name="Gros O."/>
            <person name="van Gils J.A."/>
            <person name="Eisen J.A."/>
            <person name="Petersen J.M."/>
            <person name="Yuen B."/>
        </authorList>
    </citation>
    <scope>NUCLEOTIDE SEQUENCE</scope>
    <source>
        <strain evidence="8">MAGclacostrist064TRANS</strain>
    </source>
</reference>
<dbReference type="Pfam" id="PF04977">
    <property type="entry name" value="DivIC"/>
    <property type="match status" value="1"/>
</dbReference>
<feature type="topological domain" description="Cytoplasmic" evidence="7">
    <location>
        <begin position="1"/>
        <end position="3"/>
    </location>
</feature>
<dbReference type="InterPro" id="IPR007060">
    <property type="entry name" value="FtsL/DivIC"/>
</dbReference>
<sequence>MRIIIAILVALLLFLQYRLWVGEGSLAEVNNLKDEIATLQQELIGLRKRNHALQAEVEDLRSGQAAIEERARSELGMIKEGETFYQVITPSGTDSNER</sequence>
<dbReference type="EMBL" id="JAEPCM010000349">
    <property type="protein sequence ID" value="MCG7946767.1"/>
    <property type="molecule type" value="Genomic_DNA"/>
</dbReference>
<dbReference type="PANTHER" id="PTHR37485">
    <property type="entry name" value="CELL DIVISION PROTEIN FTSB"/>
    <property type="match status" value="1"/>
</dbReference>
<name>A0A9E4KDT0_9GAMM</name>
<protein>
    <recommendedName>
        <fullName evidence="7">Cell division protein FtsB</fullName>
    </recommendedName>
</protein>
<evidence type="ECO:0000256" key="1">
    <source>
        <dbReference type="ARBA" id="ARBA00022475"/>
    </source>
</evidence>
<keyword evidence="2 7" id="KW-0132">Cell division</keyword>
<comment type="subunit">
    <text evidence="7">Part of a complex composed of FtsB, FtsL and FtsQ.</text>
</comment>
<dbReference type="Proteomes" id="UP000886667">
    <property type="component" value="Unassembled WGS sequence"/>
</dbReference>
<dbReference type="GO" id="GO:0005886">
    <property type="term" value="C:plasma membrane"/>
    <property type="evidence" value="ECO:0007669"/>
    <property type="project" value="UniProtKB-SubCell"/>
</dbReference>
<evidence type="ECO:0000313" key="8">
    <source>
        <dbReference type="EMBL" id="MCG7946767.1"/>
    </source>
</evidence>
<dbReference type="GO" id="GO:0030428">
    <property type="term" value="C:cell septum"/>
    <property type="evidence" value="ECO:0007669"/>
    <property type="project" value="TreeGrafter"/>
</dbReference>
<keyword evidence="7" id="KW-0175">Coiled coil</keyword>
<dbReference type="GO" id="GO:0032153">
    <property type="term" value="C:cell division site"/>
    <property type="evidence" value="ECO:0007669"/>
    <property type="project" value="UniProtKB-UniRule"/>
</dbReference>
<dbReference type="HAMAP" id="MF_00599">
    <property type="entry name" value="FtsB"/>
    <property type="match status" value="1"/>
</dbReference>
<dbReference type="AlphaFoldDB" id="A0A9E4KDT0"/>
<keyword evidence="3 7" id="KW-0812">Transmembrane</keyword>
<feature type="topological domain" description="Periplasmic" evidence="7">
    <location>
        <begin position="22"/>
        <end position="98"/>
    </location>
</feature>
<evidence type="ECO:0000256" key="4">
    <source>
        <dbReference type="ARBA" id="ARBA00022989"/>
    </source>
</evidence>
<keyword evidence="4 7" id="KW-1133">Transmembrane helix</keyword>
<evidence type="ECO:0000256" key="5">
    <source>
        <dbReference type="ARBA" id="ARBA00023136"/>
    </source>
</evidence>
<comment type="subcellular location">
    <subcellularLocation>
        <location evidence="7">Cell inner membrane</location>
        <topology evidence="7">Single-pass type II membrane protein</topology>
    </subcellularLocation>
    <text evidence="7">Localizes to the division septum.</text>
</comment>
<gene>
    <name evidence="7 8" type="primary">ftsB</name>
    <name evidence="8" type="ORF">JAZ07_10530</name>
</gene>
<comment type="function">
    <text evidence="7">Essential cell division protein. May link together the upstream cell division proteins, which are predominantly cytoplasmic, with the downstream cell division proteins, which are predominantly periplasmic.</text>
</comment>